<dbReference type="FunFam" id="1.10.8.270:FF:000023">
    <property type="entry name" value="TBC domain-containing protein C1778.09"/>
    <property type="match status" value="1"/>
</dbReference>
<evidence type="ECO:0000313" key="3">
    <source>
        <dbReference type="EMBL" id="RYP01241.1"/>
    </source>
</evidence>
<accession>A0A4Q4T7Q9</accession>
<dbReference type="PANTHER" id="PTHR47219">
    <property type="entry name" value="RAB GTPASE-ACTIVATING PROTEIN 1-LIKE"/>
    <property type="match status" value="1"/>
</dbReference>
<dbReference type="GO" id="GO:0005096">
    <property type="term" value="F:GTPase activator activity"/>
    <property type="evidence" value="ECO:0007669"/>
    <property type="project" value="TreeGrafter"/>
</dbReference>
<dbReference type="InterPro" id="IPR050302">
    <property type="entry name" value="Rab_GAP_TBC_domain"/>
</dbReference>
<dbReference type="STRING" id="155417.A0A4Q4T7Q9"/>
<feature type="region of interest" description="Disordered" evidence="1">
    <location>
        <begin position="307"/>
        <end position="349"/>
    </location>
</feature>
<dbReference type="OrthoDB" id="294251at2759"/>
<organism evidence="3 4">
    <name type="scientific">Monosporascus ibericus</name>
    <dbReference type="NCBI Taxonomy" id="155417"/>
    <lineage>
        <taxon>Eukaryota</taxon>
        <taxon>Fungi</taxon>
        <taxon>Dikarya</taxon>
        <taxon>Ascomycota</taxon>
        <taxon>Pezizomycotina</taxon>
        <taxon>Sordariomycetes</taxon>
        <taxon>Xylariomycetidae</taxon>
        <taxon>Xylariales</taxon>
        <taxon>Xylariales incertae sedis</taxon>
        <taxon>Monosporascus</taxon>
    </lineage>
</organism>
<dbReference type="SUPFAM" id="SSF47923">
    <property type="entry name" value="Ypt/Rab-GAP domain of gyp1p"/>
    <property type="match status" value="2"/>
</dbReference>
<feature type="domain" description="Rab-GAP TBC" evidence="2">
    <location>
        <begin position="732"/>
        <end position="929"/>
    </location>
</feature>
<proteinExistence type="predicted"/>
<dbReference type="SMART" id="SM00164">
    <property type="entry name" value="TBC"/>
    <property type="match status" value="1"/>
</dbReference>
<feature type="region of interest" description="Disordered" evidence="1">
    <location>
        <begin position="380"/>
        <end position="443"/>
    </location>
</feature>
<dbReference type="EMBL" id="QJNU01000365">
    <property type="protein sequence ID" value="RYP01241.1"/>
    <property type="molecule type" value="Genomic_DNA"/>
</dbReference>
<dbReference type="InterPro" id="IPR000195">
    <property type="entry name" value="Rab-GAP-TBC_dom"/>
</dbReference>
<feature type="compositionally biased region" description="Basic and acidic residues" evidence="1">
    <location>
        <begin position="504"/>
        <end position="515"/>
    </location>
</feature>
<dbReference type="Gene3D" id="1.10.472.80">
    <property type="entry name" value="Ypt/Rab-GAP domain of gyp1p, domain 3"/>
    <property type="match status" value="1"/>
</dbReference>
<feature type="compositionally biased region" description="Low complexity" evidence="1">
    <location>
        <begin position="619"/>
        <end position="635"/>
    </location>
</feature>
<feature type="region of interest" description="Disordered" evidence="1">
    <location>
        <begin position="504"/>
        <end position="547"/>
    </location>
</feature>
<evidence type="ECO:0000259" key="2">
    <source>
        <dbReference type="PROSITE" id="PS50086"/>
    </source>
</evidence>
<feature type="compositionally biased region" description="Low complexity" evidence="1">
    <location>
        <begin position="200"/>
        <end position="215"/>
    </location>
</feature>
<protein>
    <recommendedName>
        <fullName evidence="2">Rab-GAP TBC domain-containing protein</fullName>
    </recommendedName>
</protein>
<feature type="region of interest" description="Disordered" evidence="1">
    <location>
        <begin position="185"/>
        <end position="271"/>
    </location>
</feature>
<dbReference type="PANTHER" id="PTHR47219:SF9">
    <property type="entry name" value="GTPASE ACTIVATING PROTEIN AND CENTROSOME-ASSOCIATED, ISOFORM B"/>
    <property type="match status" value="1"/>
</dbReference>
<feature type="compositionally biased region" description="Low complexity" evidence="1">
    <location>
        <begin position="241"/>
        <end position="252"/>
    </location>
</feature>
<evidence type="ECO:0000313" key="4">
    <source>
        <dbReference type="Proteomes" id="UP000293360"/>
    </source>
</evidence>
<name>A0A4Q4T7Q9_9PEZI</name>
<feature type="region of interest" description="Disordered" evidence="1">
    <location>
        <begin position="613"/>
        <end position="639"/>
    </location>
</feature>
<keyword evidence="4" id="KW-1185">Reference proteome</keyword>
<feature type="region of interest" description="Disordered" evidence="1">
    <location>
        <begin position="569"/>
        <end position="592"/>
    </location>
</feature>
<dbReference type="Proteomes" id="UP000293360">
    <property type="component" value="Unassembled WGS sequence"/>
</dbReference>
<dbReference type="InterPro" id="IPR035969">
    <property type="entry name" value="Rab-GAP_TBC_sf"/>
</dbReference>
<feature type="compositionally biased region" description="Basic residues" evidence="1">
    <location>
        <begin position="253"/>
        <end position="262"/>
    </location>
</feature>
<dbReference type="Gene3D" id="1.10.8.270">
    <property type="entry name" value="putative rabgap domain of human tbc1 domain family member 14 like domains"/>
    <property type="match status" value="1"/>
</dbReference>
<evidence type="ECO:0000256" key="1">
    <source>
        <dbReference type="SAM" id="MobiDB-lite"/>
    </source>
</evidence>
<dbReference type="AlphaFoldDB" id="A0A4Q4T7Q9"/>
<dbReference type="PROSITE" id="PS50086">
    <property type="entry name" value="TBC_RABGAP"/>
    <property type="match status" value="1"/>
</dbReference>
<comment type="caution">
    <text evidence="3">The sequence shown here is derived from an EMBL/GenBank/DDBJ whole genome shotgun (WGS) entry which is preliminary data.</text>
</comment>
<dbReference type="Pfam" id="PF00566">
    <property type="entry name" value="RabGAP-TBC"/>
    <property type="match status" value="1"/>
</dbReference>
<gene>
    <name evidence="3" type="ORF">DL764_006244</name>
</gene>
<sequence>MLGIVPFTSLTHANHGAPRKKAASVRHAEKQPVALPLRDDQGLIGLRYDEAREAEPPVPIIPARSPLRPSPRAAHLMHRPSNSLDSALSIRSRPSSCVFVPTSAGVPPPRPPRPDEPHPALRTITSPGGAAYEDDWKWDYRPTNTKSVWEESDDEEEDRFVYEKTDARSSKFRIASLRLAPRPKTASLGSIEEGGRKSESSISQISVPLSSPSLSDGNTLSPTTSPPTPTTEHFSEKFVRSLSFRSSKSAKPSSKHPKKKPAKKDPVASAQHMDSWGIEASVVGAHEAPHRTVRASEPKYSAEPNFLAAPETPEAPHHPRPPKPPEIAPSSQGNGRSPRPSASNSGSNLDNLNLNRLSFSHRPSLFYPLYKRNGVIMSDRDSGIATDNPHVNEKLKSGGRSFPLVTPSTKNPRLDDCDDDATARSEPEPADDGGGVRAADADPDDATRYSLANADHHRPPSIRVISIEAEKESQKVRSLYESAEGLNWEDGGRCPSLDERLEPVEEGDVPSHGDENDAPDGPQHGPATLDPATTASRHVSLARSVQRRSHELAGGFEDWEGVNGEDVDRFGFINPQRPTTSKSESTVHFSPQKKRNVLIRRDHAAHSLTVKSRVGRRGSALSLHSHASELSTASHRSTRSAFRQATNLLPHNRDRRLVDEAGSSLATQPGLTNIAEDELAEKLANESKLKEASRSEKWFRMAKVVRRGDEGQGMTFEFDPTHPKLVSRTWKGIPDCWRSAAWYSFLSSSAQASNKPYATDEELKADFRRLVEEPSPDDIQIDMDVPRTINQHIMFRRRYRGGQRLLFRVLHALSLYFPETGYVQGMAPLVATLLSYYEEEACFVMLVRLWQYRGLGQMYGTRDSELGELMNILGDFEKYWLEDRDVAKQLAELGIHPTAYATRWYMTLFNLSIPFVVQLRVWDVFMLLGSAPTEPPSPALITGRISADPAPASQGLEILHATCAAIIDCQRENLLDSDFENAMRALTSWIPIKNVEHFMAVVRIEWKQHQNRHRRP</sequence>
<dbReference type="FunFam" id="1.10.472.80:FF:000055">
    <property type="entry name" value="TBC domain-containing protein C1778.09"/>
    <property type="match status" value="1"/>
</dbReference>
<feature type="compositionally biased region" description="Polar residues" evidence="1">
    <location>
        <begin position="576"/>
        <end position="589"/>
    </location>
</feature>
<reference evidence="3 4" key="1">
    <citation type="submission" date="2018-06" db="EMBL/GenBank/DDBJ databases">
        <title>Complete Genomes of Monosporascus.</title>
        <authorList>
            <person name="Robinson A.J."/>
            <person name="Natvig D.O."/>
        </authorList>
    </citation>
    <scope>NUCLEOTIDE SEQUENCE [LARGE SCALE GENOMIC DNA]</scope>
    <source>
        <strain evidence="3 4">CBS 110550</strain>
    </source>
</reference>
<dbReference type="GO" id="GO:0031267">
    <property type="term" value="F:small GTPase binding"/>
    <property type="evidence" value="ECO:0007669"/>
    <property type="project" value="TreeGrafter"/>
</dbReference>
<feature type="region of interest" description="Disordered" evidence="1">
    <location>
        <begin position="101"/>
        <end position="128"/>
    </location>
</feature>